<keyword evidence="3" id="KW-1185">Reference proteome</keyword>
<dbReference type="InterPro" id="IPR043917">
    <property type="entry name" value="DUF5753"/>
</dbReference>
<sequence>MAGGRGPTLRRRRLAAELRVLRERSGLTGEQTGERLGWSVSKVSRIETGQVGVRTGDLTALLDLYGVSGSRRDALADLARTAMQRGWWDTYETISTDYANYISLESEATDIRCFSQTLIHGLLQTEDYARAVIKAALVPFTSASEVDRRVEIRMTRQRILHRDNPLSIWMVLDEAALHRLIGGADIMRAQCESLIQLSELPNVTIQILASSVGAHPGANTPFSILSFPEVYDPDVVYIETMTSSLWIEDDREVHRYSLAFDQMRAMALSPHESVELISEVVGRL</sequence>
<accession>A0A438MH58</accession>
<gene>
    <name evidence="2" type="ORF">EDD27_7972</name>
</gene>
<feature type="domain" description="HTH cro/C1-type" evidence="1">
    <location>
        <begin position="18"/>
        <end position="72"/>
    </location>
</feature>
<dbReference type="OrthoDB" id="5177725at2"/>
<dbReference type="InterPro" id="IPR001387">
    <property type="entry name" value="Cro/C1-type_HTH"/>
</dbReference>
<proteinExistence type="predicted"/>
<protein>
    <submittedName>
        <fullName evidence="2">Helix-turn-helix protein</fullName>
    </submittedName>
</protein>
<dbReference type="RefSeq" id="WP_127936846.1">
    <property type="nucleotide sequence ID" value="NZ_SAUN01000001.1"/>
</dbReference>
<dbReference type="SUPFAM" id="SSF47413">
    <property type="entry name" value="lambda repressor-like DNA-binding domains"/>
    <property type="match status" value="1"/>
</dbReference>
<dbReference type="GO" id="GO:0003677">
    <property type="term" value="F:DNA binding"/>
    <property type="evidence" value="ECO:0007669"/>
    <property type="project" value="InterPro"/>
</dbReference>
<dbReference type="Pfam" id="PF13560">
    <property type="entry name" value="HTH_31"/>
    <property type="match status" value="1"/>
</dbReference>
<comment type="caution">
    <text evidence="2">The sequence shown here is derived from an EMBL/GenBank/DDBJ whole genome shotgun (WGS) entry which is preliminary data.</text>
</comment>
<dbReference type="EMBL" id="SAUN01000001">
    <property type="protein sequence ID" value="RVX45189.1"/>
    <property type="molecule type" value="Genomic_DNA"/>
</dbReference>
<reference evidence="2 3" key="1">
    <citation type="submission" date="2019-01" db="EMBL/GenBank/DDBJ databases">
        <title>Sequencing the genomes of 1000 actinobacteria strains.</title>
        <authorList>
            <person name="Klenk H.-P."/>
        </authorList>
    </citation>
    <scope>NUCLEOTIDE SEQUENCE [LARGE SCALE GENOMIC DNA]</scope>
    <source>
        <strain evidence="2 3">DSM 43925</strain>
    </source>
</reference>
<evidence type="ECO:0000313" key="2">
    <source>
        <dbReference type="EMBL" id="RVX45189.1"/>
    </source>
</evidence>
<evidence type="ECO:0000313" key="3">
    <source>
        <dbReference type="Proteomes" id="UP000284824"/>
    </source>
</evidence>
<organism evidence="2 3">
    <name type="scientific">Nonomuraea polychroma</name>
    <dbReference type="NCBI Taxonomy" id="46176"/>
    <lineage>
        <taxon>Bacteria</taxon>
        <taxon>Bacillati</taxon>
        <taxon>Actinomycetota</taxon>
        <taxon>Actinomycetes</taxon>
        <taxon>Streptosporangiales</taxon>
        <taxon>Streptosporangiaceae</taxon>
        <taxon>Nonomuraea</taxon>
    </lineage>
</organism>
<dbReference type="InterPro" id="IPR010982">
    <property type="entry name" value="Lambda_DNA-bd_dom_sf"/>
</dbReference>
<dbReference type="Pfam" id="PF19054">
    <property type="entry name" value="DUF5753"/>
    <property type="match status" value="1"/>
</dbReference>
<dbReference type="CDD" id="cd00093">
    <property type="entry name" value="HTH_XRE"/>
    <property type="match status" value="1"/>
</dbReference>
<dbReference type="Gene3D" id="1.10.260.40">
    <property type="entry name" value="lambda repressor-like DNA-binding domains"/>
    <property type="match status" value="1"/>
</dbReference>
<dbReference type="PROSITE" id="PS50943">
    <property type="entry name" value="HTH_CROC1"/>
    <property type="match status" value="1"/>
</dbReference>
<dbReference type="Proteomes" id="UP000284824">
    <property type="component" value="Unassembled WGS sequence"/>
</dbReference>
<dbReference type="AlphaFoldDB" id="A0A438MH58"/>
<name>A0A438MH58_9ACTN</name>
<evidence type="ECO:0000259" key="1">
    <source>
        <dbReference type="PROSITE" id="PS50943"/>
    </source>
</evidence>
<dbReference type="SMART" id="SM00530">
    <property type="entry name" value="HTH_XRE"/>
    <property type="match status" value="1"/>
</dbReference>